<dbReference type="InterPro" id="IPR012337">
    <property type="entry name" value="RNaseH-like_sf"/>
</dbReference>
<dbReference type="PROSITE" id="PS50994">
    <property type="entry name" value="INTEGRASE"/>
    <property type="match status" value="1"/>
</dbReference>
<sequence length="197" mass="22628">MKDELFVGMALQATPFTDSCLQEIRLAQNKDGKSQTLKEEILHDFKEGSAFWPYRGHLTYQQGLIIGQTKSVWWPHILQDSKMLVEGCEQCLQSRAQHKGALITTPLQERPWILVGIDIMQGFEDGGSDEMAAERLYQAWHFKTVCCDGRRQFTSWEFQLFAQDYWFSHITSSPRFPQSNGAEESTVSITNKILMNS</sequence>
<protein>
    <recommendedName>
        <fullName evidence="1">Integrase catalytic domain-containing protein</fullName>
    </recommendedName>
</protein>
<dbReference type="InterPro" id="IPR001584">
    <property type="entry name" value="Integrase_cat-core"/>
</dbReference>
<feature type="domain" description="Integrase catalytic" evidence="1">
    <location>
        <begin position="148"/>
        <end position="197"/>
    </location>
</feature>
<comment type="caution">
    <text evidence="2">The sequence shown here is derived from an EMBL/GenBank/DDBJ whole genome shotgun (WGS) entry which is preliminary data.</text>
</comment>
<dbReference type="PANTHER" id="PTHR37984:SF5">
    <property type="entry name" value="PROTEIN NYNRIN-LIKE"/>
    <property type="match status" value="1"/>
</dbReference>
<dbReference type="InterPro" id="IPR050951">
    <property type="entry name" value="Retrovirus_Pol_polyprotein"/>
</dbReference>
<evidence type="ECO:0000259" key="1">
    <source>
        <dbReference type="PROSITE" id="PS50994"/>
    </source>
</evidence>
<proteinExistence type="predicted"/>
<dbReference type="EMBL" id="JARBHB010000006">
    <property type="protein sequence ID" value="KAJ8881040.1"/>
    <property type="molecule type" value="Genomic_DNA"/>
</dbReference>
<dbReference type="Proteomes" id="UP001159363">
    <property type="component" value="Chromosome 5"/>
</dbReference>
<keyword evidence="3" id="KW-1185">Reference proteome</keyword>
<organism evidence="2 3">
    <name type="scientific">Dryococelus australis</name>
    <dbReference type="NCBI Taxonomy" id="614101"/>
    <lineage>
        <taxon>Eukaryota</taxon>
        <taxon>Metazoa</taxon>
        <taxon>Ecdysozoa</taxon>
        <taxon>Arthropoda</taxon>
        <taxon>Hexapoda</taxon>
        <taxon>Insecta</taxon>
        <taxon>Pterygota</taxon>
        <taxon>Neoptera</taxon>
        <taxon>Polyneoptera</taxon>
        <taxon>Phasmatodea</taxon>
        <taxon>Verophasmatodea</taxon>
        <taxon>Anareolatae</taxon>
        <taxon>Phasmatidae</taxon>
        <taxon>Eurycanthinae</taxon>
        <taxon>Dryococelus</taxon>
    </lineage>
</organism>
<reference evidence="2 3" key="1">
    <citation type="submission" date="2023-02" db="EMBL/GenBank/DDBJ databases">
        <title>LHISI_Scaffold_Assembly.</title>
        <authorList>
            <person name="Stuart O.P."/>
            <person name="Cleave R."/>
            <person name="Magrath M.J.L."/>
            <person name="Mikheyev A.S."/>
        </authorList>
    </citation>
    <scope>NUCLEOTIDE SEQUENCE [LARGE SCALE GENOMIC DNA]</scope>
    <source>
        <strain evidence="2">Daus_M_001</strain>
        <tissue evidence="2">Leg muscle</tissue>
    </source>
</reference>
<evidence type="ECO:0000313" key="2">
    <source>
        <dbReference type="EMBL" id="KAJ8881040.1"/>
    </source>
</evidence>
<accession>A0ABQ9H9P8</accession>
<dbReference type="SUPFAM" id="SSF53098">
    <property type="entry name" value="Ribonuclease H-like"/>
    <property type="match status" value="1"/>
</dbReference>
<name>A0ABQ9H9P8_9NEOP</name>
<dbReference type="Gene3D" id="3.30.420.10">
    <property type="entry name" value="Ribonuclease H-like superfamily/Ribonuclease H"/>
    <property type="match status" value="1"/>
</dbReference>
<gene>
    <name evidence="2" type="ORF">PR048_017513</name>
</gene>
<dbReference type="InterPro" id="IPR036397">
    <property type="entry name" value="RNaseH_sf"/>
</dbReference>
<dbReference type="PANTHER" id="PTHR37984">
    <property type="entry name" value="PROTEIN CBG26694"/>
    <property type="match status" value="1"/>
</dbReference>
<evidence type="ECO:0000313" key="3">
    <source>
        <dbReference type="Proteomes" id="UP001159363"/>
    </source>
</evidence>